<dbReference type="Proteomes" id="UP000240916">
    <property type="component" value="Segment"/>
</dbReference>
<dbReference type="EMBL" id="MF919534">
    <property type="protein sequence ID" value="ATS92909.1"/>
    <property type="molecule type" value="Genomic_DNA"/>
</dbReference>
<dbReference type="InterPro" id="IPR055614">
    <property type="entry name" value="DUF7190"/>
</dbReference>
<gene>
    <name evidence="2" type="ORF">SEA_SUPERPHIKIMAN_66</name>
</gene>
<keyword evidence="1" id="KW-0812">Transmembrane</keyword>
<dbReference type="Pfam" id="PF23820">
    <property type="entry name" value="DUF7190"/>
    <property type="match status" value="1"/>
</dbReference>
<name>A0A2D2W4D0_9CAUD</name>
<keyword evidence="1" id="KW-0472">Membrane</keyword>
<evidence type="ECO:0000313" key="3">
    <source>
        <dbReference type="Proteomes" id="UP000240916"/>
    </source>
</evidence>
<proteinExistence type="predicted"/>
<evidence type="ECO:0000256" key="1">
    <source>
        <dbReference type="SAM" id="Phobius"/>
    </source>
</evidence>
<protein>
    <submittedName>
        <fullName evidence="2">Uncharacterized protein</fullName>
    </submittedName>
</protein>
<accession>A0A2D2W4D0</accession>
<evidence type="ECO:0000313" key="2">
    <source>
        <dbReference type="EMBL" id="ATS92909.1"/>
    </source>
</evidence>
<feature type="transmembrane region" description="Helical" evidence="1">
    <location>
        <begin position="6"/>
        <end position="25"/>
    </location>
</feature>
<reference evidence="2 3" key="1">
    <citation type="submission" date="2017-09" db="EMBL/GenBank/DDBJ databases">
        <authorList>
            <person name="Pradhan P."/>
            <person name="Aluri L.S."/>
            <person name="Anandarajan D."/>
            <person name="Beiriger J.C."/>
            <person name="Bethamcharla R."/>
            <person name="Betini N."/>
            <person name="Bhatt S.D."/>
            <person name="Chengalvala S."/>
            <person name="Cox N.E."/>
            <person name="Delvadia B.P."/>
            <person name="Desai A.S."/>
            <person name="Devaney A.M."/>
            <person name="Doyle B.K."/>
            <person name="Edgerton A.O."/>
            <person name="Erlich M.C."/>
            <person name="Fitzpatrick K.C."/>
            <person name="Gajjar E.A."/>
            <person name="Ganguly A."/>
            <person name="Gill R.S."/>
            <person name="Goldman M.G."/>
            <person name="Good P.M."/>
            <person name="Gupta N."/>
            <person name="Haddad L.M."/>
            <person name="Han E.J."/>
            <person name="Jain S."/>
            <person name="Jiang A."/>
            <person name="Jurgielewicz A.D."/>
            <person name="Kainth D.K."/>
            <person name="Karam J.M."/>
            <person name="Kodavatiganti M."/>
            <person name="Kriete S.J."/>
            <person name="MacDonald C.E."/>
            <person name="Maret J.P."/>
            <person name="Mathew A.E."/>
            <person name="Nako S."/>
            <person name="Natrajan M."/>
            <person name="Nishu N.M."/>
            <person name="Parikh A."/>
            <person name="Patel N."/>
            <person name="Patel P.D."/>
            <person name="Patel S."/>
            <person name="Patra K."/>
            <person name="Pumpuckdee D."/>
            <person name="Rai K."/>
            <person name="Ramanathan A."/>
            <person name="Sarkar A."/>
            <person name="Schaffer B.L."/>
            <person name="Shah P."/>
            <person name="Tata R.K."/>
            <person name="Tawfik A.H."/>
            <person name="Thuremella B.T."/>
            <person name="Toma J."/>
            <person name="Tran T.L."/>
            <person name="Veera S."/>
            <person name="Vemulapalli V.K."/>
            <person name="Vidas T.V."/>
            <person name="Vieira K.S."/>
            <person name="Vijayakumar G."/>
            <person name="Walor T.A."/>
            <person name="White C.R."/>
            <person name="Wong B.M."/>
            <person name="Zhao Sl."/>
            <person name="McDonald M.T."/>
            <person name="Dalia R."/>
            <person name="Little J.L."/>
            <person name="Gurney S.M.R."/>
            <person name="Bollivar D.W."/>
            <person name="Garlena R.A."/>
            <person name="Russell D.A."/>
            <person name="Pope W.H."/>
            <person name="Jacobs-Sera D."/>
            <person name="Hendrix R.W."/>
            <person name="Hatfull G.F."/>
        </authorList>
    </citation>
    <scope>NUCLEOTIDE SEQUENCE [LARGE SCALE GENOMIC DNA]</scope>
</reference>
<keyword evidence="1" id="KW-1133">Transmembrane helix</keyword>
<sequence length="67" mass="7956">MSTLWWIAFWVILTIEVFSFALTFAPKPLWRRIDQRSSNLAASLWGFSHPFGPRLKVGETKPWYRED</sequence>
<organism evidence="2 3">
    <name type="scientific">Mycobacterium phage Superphikiman</name>
    <dbReference type="NCBI Taxonomy" id="2041551"/>
    <lineage>
        <taxon>Viruses</taxon>
        <taxon>Duplodnaviria</taxon>
        <taxon>Heunggongvirae</taxon>
        <taxon>Uroviricota</taxon>
        <taxon>Caudoviricetes</taxon>
        <taxon>Omegavirus</taxon>
        <taxon>Omegavirus courthouse</taxon>
    </lineage>
</organism>